<reference evidence="1" key="2">
    <citation type="submission" date="2025-09" db="UniProtKB">
        <authorList>
            <consortium name="Ensembl"/>
        </authorList>
    </citation>
    <scope>IDENTIFICATION</scope>
</reference>
<keyword evidence="2" id="KW-1185">Reference proteome</keyword>
<dbReference type="Ensembl" id="ENSANIT00000027719.1">
    <property type="protein sequence ID" value="ENSANIP00000026826.1"/>
    <property type="gene ID" value="ENSANIG00000017982.1"/>
</dbReference>
<dbReference type="Proteomes" id="UP000694541">
    <property type="component" value="Unplaced"/>
</dbReference>
<evidence type="ECO:0000313" key="1">
    <source>
        <dbReference type="Ensembl" id="ENSANIP00000026826.1"/>
    </source>
</evidence>
<reference evidence="1" key="1">
    <citation type="submission" date="2025-08" db="UniProtKB">
        <authorList>
            <consortium name="Ensembl"/>
        </authorList>
    </citation>
    <scope>IDENTIFICATION</scope>
</reference>
<evidence type="ECO:0000313" key="2">
    <source>
        <dbReference type="Proteomes" id="UP000694541"/>
    </source>
</evidence>
<sequence length="99" mass="11894">MRTYHCFWLLFWAGQPHQSFLTPLSKRTSGFPEKEKVLVLSGNSRRDLHRSKRSWMWNQFFLLEEYTGTDYQYVGKVRFFHTHLCFDFRSAGRPAIASR</sequence>
<name>A0A8B9P157_9AVES</name>
<dbReference type="AlphaFoldDB" id="A0A8B9P157"/>
<proteinExistence type="predicted"/>
<organism evidence="1 2">
    <name type="scientific">Accipiter nisus</name>
    <name type="common">Eurasian sparrowhawk</name>
    <dbReference type="NCBI Taxonomy" id="211598"/>
    <lineage>
        <taxon>Eukaryota</taxon>
        <taxon>Metazoa</taxon>
        <taxon>Chordata</taxon>
        <taxon>Craniata</taxon>
        <taxon>Vertebrata</taxon>
        <taxon>Euteleostomi</taxon>
        <taxon>Archelosauria</taxon>
        <taxon>Archosauria</taxon>
        <taxon>Dinosauria</taxon>
        <taxon>Saurischia</taxon>
        <taxon>Theropoda</taxon>
        <taxon>Coelurosauria</taxon>
        <taxon>Aves</taxon>
        <taxon>Neognathae</taxon>
        <taxon>Neoaves</taxon>
        <taxon>Telluraves</taxon>
        <taxon>Accipitrimorphae</taxon>
        <taxon>Accipitriformes</taxon>
        <taxon>Accipitridae</taxon>
        <taxon>Accipitrinae</taxon>
        <taxon>Accipiter</taxon>
    </lineage>
</organism>
<protein>
    <submittedName>
        <fullName evidence="1">Uncharacterized protein</fullName>
    </submittedName>
</protein>
<accession>A0A8B9P157</accession>